<proteinExistence type="inferred from homology"/>
<dbReference type="InterPro" id="IPR014777">
    <property type="entry name" value="4pyrrole_Mease_sub1"/>
</dbReference>
<evidence type="ECO:0000313" key="19">
    <source>
        <dbReference type="EMBL" id="NQV63743.1"/>
    </source>
</evidence>
<evidence type="ECO:0000313" key="20">
    <source>
        <dbReference type="Proteomes" id="UP000754644"/>
    </source>
</evidence>
<dbReference type="GO" id="GO:0004851">
    <property type="term" value="F:uroporphyrin-III C-methyltransferase activity"/>
    <property type="evidence" value="ECO:0007669"/>
    <property type="project" value="UniProtKB-EC"/>
</dbReference>
<dbReference type="Pfam" id="PF00590">
    <property type="entry name" value="TP_methylase"/>
    <property type="match status" value="1"/>
</dbReference>
<dbReference type="Pfam" id="PF14824">
    <property type="entry name" value="Sirohm_synth_M"/>
    <property type="match status" value="1"/>
</dbReference>
<dbReference type="PANTHER" id="PTHR45790">
    <property type="entry name" value="SIROHEME SYNTHASE-RELATED"/>
    <property type="match status" value="1"/>
</dbReference>
<dbReference type="InterPro" id="IPR014776">
    <property type="entry name" value="4pyrrole_Mease_sub2"/>
</dbReference>
<keyword evidence="7" id="KW-0560">Oxidoreductase</keyword>
<name>A0A972VU04_9GAMM</name>
<evidence type="ECO:0000256" key="6">
    <source>
        <dbReference type="ARBA" id="ARBA00022691"/>
    </source>
</evidence>
<dbReference type="GO" id="GO:0043115">
    <property type="term" value="F:precorrin-2 dehydrogenase activity"/>
    <property type="evidence" value="ECO:0007669"/>
    <property type="project" value="UniProtKB-EC"/>
</dbReference>
<dbReference type="GO" id="GO:0051287">
    <property type="term" value="F:NAD binding"/>
    <property type="evidence" value="ECO:0007669"/>
    <property type="project" value="InterPro"/>
</dbReference>
<comment type="pathway">
    <text evidence="1">Porphyrin-containing compound metabolism; siroheme biosynthesis; sirohydrochlorin from precorrin-2: step 1/1.</text>
</comment>
<reference evidence="19" key="1">
    <citation type="submission" date="2020-05" db="EMBL/GenBank/DDBJ databases">
        <title>Sulfur intermediates as new biogeochemical hubs in an aquatic model microbial ecosystem.</title>
        <authorList>
            <person name="Vigneron A."/>
        </authorList>
    </citation>
    <scope>NUCLEOTIDE SEQUENCE</scope>
    <source>
        <strain evidence="19">Bin.250</strain>
    </source>
</reference>
<dbReference type="Gene3D" id="3.40.50.720">
    <property type="entry name" value="NAD(P)-binding Rossmann-like Domain"/>
    <property type="match status" value="1"/>
</dbReference>
<keyword evidence="3" id="KW-0169">Cobalamin biosynthesis</keyword>
<evidence type="ECO:0000256" key="13">
    <source>
        <dbReference type="ARBA" id="ARBA00047561"/>
    </source>
</evidence>
<comment type="pathway">
    <text evidence="12">Porphyrin-containing compound metabolism; siroheme biosynthesis; precorrin-2 from uroporphyrinogen III: step 1/1.</text>
</comment>
<dbReference type="EMBL" id="JABMOJ010000007">
    <property type="protein sequence ID" value="NQV63743.1"/>
    <property type="molecule type" value="Genomic_DNA"/>
</dbReference>
<dbReference type="InterPro" id="IPR000878">
    <property type="entry name" value="4pyrrol_Mease"/>
</dbReference>
<dbReference type="Proteomes" id="UP000754644">
    <property type="component" value="Unassembled WGS sequence"/>
</dbReference>
<evidence type="ECO:0000256" key="15">
    <source>
        <dbReference type="PIRSR" id="PIRSR036426-1"/>
    </source>
</evidence>
<evidence type="ECO:0000256" key="14">
    <source>
        <dbReference type="ARBA" id="ARBA00060548"/>
    </source>
</evidence>
<dbReference type="CDD" id="cd11642">
    <property type="entry name" value="SUMT"/>
    <property type="match status" value="1"/>
</dbReference>
<evidence type="ECO:0000256" key="12">
    <source>
        <dbReference type="ARBA" id="ARBA00025705"/>
    </source>
</evidence>
<accession>A0A972VU04</accession>
<organism evidence="19 20">
    <name type="scientific">SAR86 cluster bacterium</name>
    <dbReference type="NCBI Taxonomy" id="2030880"/>
    <lineage>
        <taxon>Bacteria</taxon>
        <taxon>Pseudomonadati</taxon>
        <taxon>Pseudomonadota</taxon>
        <taxon>Gammaproteobacteria</taxon>
        <taxon>SAR86 cluster</taxon>
    </lineage>
</organism>
<comment type="caution">
    <text evidence="19">The sequence shown here is derived from an EMBL/GenBank/DDBJ whole genome shotgun (WGS) entry which is preliminary data.</text>
</comment>
<dbReference type="SUPFAM" id="SSF75615">
    <property type="entry name" value="Siroheme synthase middle domains-like"/>
    <property type="match status" value="1"/>
</dbReference>
<dbReference type="InterPro" id="IPR028281">
    <property type="entry name" value="Sirohaem_synthase_central"/>
</dbReference>
<dbReference type="NCBIfam" id="NF007922">
    <property type="entry name" value="PRK10637.1"/>
    <property type="match status" value="1"/>
</dbReference>
<protein>
    <submittedName>
        <fullName evidence="19">Uroporphyrinogen-III C-methyltransferase</fullName>
        <ecNumber evidence="19">2.1.1.107</ecNumber>
    </submittedName>
</protein>
<evidence type="ECO:0000256" key="9">
    <source>
        <dbReference type="ARBA" id="ARBA00023239"/>
    </source>
</evidence>
<evidence type="ECO:0000256" key="4">
    <source>
        <dbReference type="ARBA" id="ARBA00022603"/>
    </source>
</evidence>
<evidence type="ECO:0000256" key="1">
    <source>
        <dbReference type="ARBA" id="ARBA00005010"/>
    </source>
</evidence>
<dbReference type="InterPro" id="IPR050161">
    <property type="entry name" value="Siro_Cobalamin_biosynth"/>
</dbReference>
<comment type="similarity">
    <text evidence="2 16">Belongs to the precorrin methyltransferase family.</text>
</comment>
<keyword evidence="8" id="KW-0520">NAD</keyword>
<keyword evidence="5 16" id="KW-0808">Transferase</keyword>
<evidence type="ECO:0000256" key="3">
    <source>
        <dbReference type="ARBA" id="ARBA00022573"/>
    </source>
</evidence>
<dbReference type="PANTHER" id="PTHR45790:SF1">
    <property type="entry name" value="SIROHEME SYNTHASE"/>
    <property type="match status" value="1"/>
</dbReference>
<dbReference type="PROSITE" id="PS00839">
    <property type="entry name" value="SUMT_1"/>
    <property type="match status" value="1"/>
</dbReference>
<dbReference type="InterPro" id="IPR036291">
    <property type="entry name" value="NAD(P)-bd_dom_sf"/>
</dbReference>
<dbReference type="InterPro" id="IPR012409">
    <property type="entry name" value="Sirohaem_synth"/>
</dbReference>
<comment type="catalytic activity">
    <reaction evidence="13">
        <text>precorrin-2 + NAD(+) = sirohydrochlorin + NADH + 2 H(+)</text>
        <dbReference type="Rhea" id="RHEA:15613"/>
        <dbReference type="ChEBI" id="CHEBI:15378"/>
        <dbReference type="ChEBI" id="CHEBI:57540"/>
        <dbReference type="ChEBI" id="CHEBI:57945"/>
        <dbReference type="ChEBI" id="CHEBI:58351"/>
        <dbReference type="ChEBI" id="CHEBI:58827"/>
        <dbReference type="EC" id="1.3.1.76"/>
    </reaction>
</comment>
<evidence type="ECO:0000256" key="2">
    <source>
        <dbReference type="ARBA" id="ARBA00005879"/>
    </source>
</evidence>
<dbReference type="InterPro" id="IPR035996">
    <property type="entry name" value="4pyrrol_Methylase_sf"/>
</dbReference>
<dbReference type="InterPro" id="IPR006367">
    <property type="entry name" value="Sirohaem_synthase_N"/>
</dbReference>
<keyword evidence="6" id="KW-0949">S-adenosyl-L-methionine</keyword>
<dbReference type="EC" id="2.1.1.107" evidence="19"/>
<dbReference type="GO" id="GO:0051266">
    <property type="term" value="F:sirohydrochlorin ferrochelatase activity"/>
    <property type="evidence" value="ECO:0007669"/>
    <property type="project" value="InterPro"/>
</dbReference>
<keyword evidence="11" id="KW-0511">Multifunctional enzyme</keyword>
<dbReference type="PROSITE" id="PS00840">
    <property type="entry name" value="SUMT_2"/>
    <property type="match status" value="1"/>
</dbReference>
<dbReference type="NCBIfam" id="NF004790">
    <property type="entry name" value="PRK06136.1"/>
    <property type="match status" value="1"/>
</dbReference>
<evidence type="ECO:0000256" key="5">
    <source>
        <dbReference type="ARBA" id="ARBA00022679"/>
    </source>
</evidence>
<keyword evidence="4 16" id="KW-0489">Methyltransferase</keyword>
<sequence length="454" mass="49187">MDYLPLHFNLQSRRCLLVGGGEIALRKADLLVQAGAHITVVALEVCAPLRVLLAAEHHEIYVRAYASSDIPGKSLVVSATENSQVNQQVADDANAIGIPVNVVDKPALCSVIFPAIVDRSPIVLSISTGGKSPVLTRMLRHLLESLVPAGMANLANYMGSRRAALKVRFNSPDDRRRHTEKFMASPGYQYAMDKDFDRADEYLNAVSDEVQVGEVFLVGAGPGDADLLTLKALQFMQLADIVLYDNLVSAAVLARVRRDATKEYVGKVGGDKSTPQESINDKLVRLASAGYRVLRLKGGDPFIFGRGGEELESLVAANIPFHIVPGITAASGCASYAGIPLTHRDYSQSVRFVTGHPKNGQVDLAWQEFAHKNQTIVFYMGLGGLEKICQQLIFHGRDAETPMAVISNGTLPNAKVVVGTLSNMVERVKHEQLQRPTLIIVGEVVALRDILGFA</sequence>
<keyword evidence="10" id="KW-0627">Porphyrin biosynthesis</keyword>
<dbReference type="NCBIfam" id="TIGR01470">
    <property type="entry name" value="cysG_Nterm"/>
    <property type="match status" value="1"/>
</dbReference>
<evidence type="ECO:0000256" key="11">
    <source>
        <dbReference type="ARBA" id="ARBA00023268"/>
    </source>
</evidence>
<dbReference type="InterPro" id="IPR006366">
    <property type="entry name" value="CobA/CysG_C"/>
</dbReference>
<dbReference type="AlphaFoldDB" id="A0A972VU04"/>
<dbReference type="Gene3D" id="3.30.160.110">
    <property type="entry name" value="Siroheme synthase, domain 2"/>
    <property type="match status" value="1"/>
</dbReference>
<dbReference type="Gene3D" id="3.30.950.10">
    <property type="entry name" value="Methyltransferase, Cobalt-precorrin-4 Transmethylase, Domain 2"/>
    <property type="match status" value="1"/>
</dbReference>
<feature type="domain" description="Siroheme synthase central" evidence="18">
    <location>
        <begin position="125"/>
        <end position="145"/>
    </location>
</feature>
<gene>
    <name evidence="19" type="primary">cobA</name>
    <name evidence="19" type="ORF">HQ497_00135</name>
</gene>
<evidence type="ECO:0000259" key="18">
    <source>
        <dbReference type="Pfam" id="PF14824"/>
    </source>
</evidence>
<evidence type="ECO:0000259" key="17">
    <source>
        <dbReference type="Pfam" id="PF00590"/>
    </source>
</evidence>
<keyword evidence="9" id="KW-0456">Lyase</keyword>
<dbReference type="SUPFAM" id="SSF53790">
    <property type="entry name" value="Tetrapyrrole methylase"/>
    <property type="match status" value="1"/>
</dbReference>
<dbReference type="NCBIfam" id="TIGR01469">
    <property type="entry name" value="cobA_cysG_Cterm"/>
    <property type="match status" value="1"/>
</dbReference>
<dbReference type="PIRSF" id="PIRSF036426">
    <property type="entry name" value="Sirohaem_synth"/>
    <property type="match status" value="1"/>
</dbReference>
<dbReference type="GO" id="GO:0032259">
    <property type="term" value="P:methylation"/>
    <property type="evidence" value="ECO:0007669"/>
    <property type="project" value="UniProtKB-KW"/>
</dbReference>
<feature type="active site" description="Proton donor" evidence="15">
    <location>
        <position position="267"/>
    </location>
</feature>
<feature type="active site" description="Proton acceptor" evidence="15">
    <location>
        <position position="245"/>
    </location>
</feature>
<feature type="domain" description="Tetrapyrrole methylase" evidence="17">
    <location>
        <begin position="215"/>
        <end position="423"/>
    </location>
</feature>
<comment type="pathway">
    <text evidence="14">Cofactor biosynthesis; adenosylcobalamin biosynthesis; precorrin-2 from uroporphyrinogen III: step 1/1.</text>
</comment>
<dbReference type="InterPro" id="IPR003043">
    <property type="entry name" value="Uropor_MeTrfase_CS"/>
</dbReference>
<dbReference type="Gene3D" id="3.40.1010.10">
    <property type="entry name" value="Cobalt-precorrin-4 Transmethylase, Domain 1"/>
    <property type="match status" value="1"/>
</dbReference>
<dbReference type="GO" id="GO:0009236">
    <property type="term" value="P:cobalamin biosynthetic process"/>
    <property type="evidence" value="ECO:0007669"/>
    <property type="project" value="UniProtKB-KW"/>
</dbReference>
<dbReference type="Pfam" id="PF13241">
    <property type="entry name" value="NAD_binding_7"/>
    <property type="match status" value="1"/>
</dbReference>
<evidence type="ECO:0000256" key="8">
    <source>
        <dbReference type="ARBA" id="ARBA00023027"/>
    </source>
</evidence>
<evidence type="ECO:0000256" key="16">
    <source>
        <dbReference type="RuleBase" id="RU003960"/>
    </source>
</evidence>
<evidence type="ECO:0000256" key="7">
    <source>
        <dbReference type="ARBA" id="ARBA00023002"/>
    </source>
</evidence>
<evidence type="ECO:0000256" key="10">
    <source>
        <dbReference type="ARBA" id="ARBA00023244"/>
    </source>
</evidence>
<dbReference type="GO" id="GO:0019354">
    <property type="term" value="P:siroheme biosynthetic process"/>
    <property type="evidence" value="ECO:0007669"/>
    <property type="project" value="InterPro"/>
</dbReference>
<dbReference type="FunFam" id="3.40.1010.10:FF:000001">
    <property type="entry name" value="Siroheme synthase"/>
    <property type="match status" value="1"/>
</dbReference>
<dbReference type="FunFam" id="3.30.950.10:FF:000001">
    <property type="entry name" value="Siroheme synthase"/>
    <property type="match status" value="1"/>
</dbReference>
<dbReference type="SUPFAM" id="SSF51735">
    <property type="entry name" value="NAD(P)-binding Rossmann-fold domains"/>
    <property type="match status" value="1"/>
</dbReference>